<protein>
    <submittedName>
        <fullName evidence="1">Uncharacterized protein</fullName>
    </submittedName>
</protein>
<reference evidence="1 2" key="1">
    <citation type="journal article" date="2016" name="Nat. Commun.">
        <title>Thousands of microbial genomes shed light on interconnected biogeochemical processes in an aquifer system.</title>
        <authorList>
            <person name="Anantharaman K."/>
            <person name="Brown C.T."/>
            <person name="Hug L.A."/>
            <person name="Sharon I."/>
            <person name="Castelle C.J."/>
            <person name="Probst A.J."/>
            <person name="Thomas B.C."/>
            <person name="Singh A."/>
            <person name="Wilkins M.J."/>
            <person name="Karaoz U."/>
            <person name="Brodie E.L."/>
            <person name="Williams K.H."/>
            <person name="Hubbard S.S."/>
            <person name="Banfield J.F."/>
        </authorList>
    </citation>
    <scope>NUCLEOTIDE SEQUENCE [LARGE SCALE GENOMIC DNA]</scope>
</reference>
<accession>A0A1F7REY3</accession>
<dbReference type="AlphaFoldDB" id="A0A1F7REY3"/>
<organism evidence="1 2">
    <name type="scientific">Candidatus Schekmanbacteria bacterium GWA2_38_11</name>
    <dbReference type="NCBI Taxonomy" id="1817876"/>
    <lineage>
        <taxon>Bacteria</taxon>
        <taxon>Candidatus Schekmaniibacteriota</taxon>
    </lineage>
</organism>
<sequence length="526" mass="61315">MGKKVKEELSSFFNTLVEKFKRRTSAPENLEPELSKFISFKKEYPFFLKKKFFKGDKETQSQVLTLISAINDKSLCFLLREMIEDKFLDIEIKVQAANIMSFIDKNLPEALLLSLRRAASFKEIFCSKKGVLPEDEAQTLAENFFELNRDIWPGILNQIVSEMQEYSLPFVSRLILKDPALDILIVDILAKVIHQKSVELIKEIHDKSGRENANLNNAIKKSFFLLKQRGLGTEGISLKEKVETPVFRPQPLKGEGYVSSLDPEGNQLVIFTHPTPPKGLILFQTVINYDEGIMDFRGLEFTKKSFRSYIAEQLSNKEFPLVEADSQYCKFLLREASDRMQVLKKSPPQEYVDLQKFFDEKKVSFEESLIYQIIKRDEIREKELSESQVKKLLDLPELKGVCIKSERLEKYLNQLNEIETSKIILNKYQKEERVTELLEEAAKEIFDKGLIRIIRRKLEEISYVLYKLGNEEESKLSLTEAMFIEKDLEAQGKNLFLIELMKRSVLRLKKIKEEREKEEPSLIYKL</sequence>
<proteinExistence type="predicted"/>
<gene>
    <name evidence="1" type="ORF">A2042_00105</name>
</gene>
<dbReference type="Proteomes" id="UP000178526">
    <property type="component" value="Unassembled WGS sequence"/>
</dbReference>
<evidence type="ECO:0000313" key="1">
    <source>
        <dbReference type="EMBL" id="OGL39494.1"/>
    </source>
</evidence>
<dbReference type="EMBL" id="MGDB01000117">
    <property type="protein sequence ID" value="OGL39494.1"/>
    <property type="molecule type" value="Genomic_DNA"/>
</dbReference>
<name>A0A1F7REY3_9BACT</name>
<comment type="caution">
    <text evidence="1">The sequence shown here is derived from an EMBL/GenBank/DDBJ whole genome shotgun (WGS) entry which is preliminary data.</text>
</comment>
<evidence type="ECO:0000313" key="2">
    <source>
        <dbReference type="Proteomes" id="UP000178526"/>
    </source>
</evidence>